<dbReference type="AlphaFoldDB" id="A0A0E9NBT3"/>
<proteinExistence type="predicted"/>
<dbReference type="Proteomes" id="UP000033140">
    <property type="component" value="Unassembled WGS sequence"/>
</dbReference>
<evidence type="ECO:0000256" key="1">
    <source>
        <dbReference type="SAM" id="MobiDB-lite"/>
    </source>
</evidence>
<dbReference type="STRING" id="698492.A0A0E9NBT3"/>
<keyword evidence="3" id="KW-1185">Reference proteome</keyword>
<dbReference type="OMA" id="DWAECWK"/>
<dbReference type="EMBL" id="BACD03000006">
    <property type="protein sequence ID" value="GAO46855.1"/>
    <property type="molecule type" value="Genomic_DNA"/>
</dbReference>
<reference evidence="2 3" key="2">
    <citation type="journal article" date="2014" name="J. Gen. Appl. Microbiol.">
        <title>The early diverging ascomycetous budding yeast Saitoella complicata has three histone deacetylases belonging to the Clr6, Hos2, and Rpd3 lineages.</title>
        <authorList>
            <person name="Nishida H."/>
            <person name="Matsumoto T."/>
            <person name="Kondo S."/>
            <person name="Hamamoto M."/>
            <person name="Yoshikawa H."/>
        </authorList>
    </citation>
    <scope>NUCLEOTIDE SEQUENCE [LARGE SCALE GENOMIC DNA]</scope>
    <source>
        <strain evidence="2 3">NRRL Y-17804</strain>
    </source>
</reference>
<protein>
    <submittedName>
        <fullName evidence="2">Uncharacterized protein</fullName>
    </submittedName>
</protein>
<feature type="compositionally biased region" description="Polar residues" evidence="1">
    <location>
        <begin position="29"/>
        <end position="39"/>
    </location>
</feature>
<comment type="caution">
    <text evidence="2">The sequence shown here is derived from an EMBL/GenBank/DDBJ whole genome shotgun (WGS) entry which is preliminary data.</text>
</comment>
<reference evidence="2 3" key="1">
    <citation type="journal article" date="2011" name="J. Gen. Appl. Microbiol.">
        <title>Draft genome sequencing of the enigmatic yeast Saitoella complicata.</title>
        <authorList>
            <person name="Nishida H."/>
            <person name="Hamamoto M."/>
            <person name="Sugiyama J."/>
        </authorList>
    </citation>
    <scope>NUCLEOTIDE SEQUENCE [LARGE SCALE GENOMIC DNA]</scope>
    <source>
        <strain evidence="2 3">NRRL Y-17804</strain>
    </source>
</reference>
<evidence type="ECO:0000313" key="3">
    <source>
        <dbReference type="Proteomes" id="UP000033140"/>
    </source>
</evidence>
<feature type="region of interest" description="Disordered" evidence="1">
    <location>
        <begin position="1"/>
        <end position="39"/>
    </location>
</feature>
<reference evidence="2 3" key="3">
    <citation type="journal article" date="2015" name="Genome Announc.">
        <title>Draft Genome Sequence of the Archiascomycetous Yeast Saitoella complicata.</title>
        <authorList>
            <person name="Yamauchi K."/>
            <person name="Kondo S."/>
            <person name="Hamamoto M."/>
            <person name="Takahashi Y."/>
            <person name="Ogura Y."/>
            <person name="Hayashi T."/>
            <person name="Nishida H."/>
        </authorList>
    </citation>
    <scope>NUCLEOTIDE SEQUENCE [LARGE SCALE GENOMIC DNA]</scope>
    <source>
        <strain evidence="2 3">NRRL Y-17804</strain>
    </source>
</reference>
<evidence type="ECO:0000313" key="2">
    <source>
        <dbReference type="EMBL" id="GAO46855.1"/>
    </source>
</evidence>
<name>A0A0E9NBT3_SAICN</name>
<sequence>MPKKYSAKAQSRSLSKIYTSPAPTRPESARTTSSSPLTTDVTARLTQLRIEAQRHERNLNGRVRQEIALNTNVRTVHPDVEGVLAYRAPVVRPKARGYAAVRMRRLQPGPAAPPSWLKCADSEHSTDLLRALNASERHSSRYGDRITYRTLSGLILPRAGSLVDLALRKLAEEWDLYVEYYKYHLPMLSSRQKEWVMTYVGRHTNPEWNRINILEVLWSTKRDEDEYEQDGVEGGEDVVHLDLTHAMGRSVMWSDLDKYFQHYGDTTSSDDKDIDNDEVSTDDWTSALPTSPFYSPTHATLAHPSPTTSPQTHWRRLISCSIPSTLTHLSLAGWPAPPSSDILFSVSRKYICLVELDLRECGWIGTETGVEMVVGADWGGGWRGVRRVLVDAAISEDAGGEASGGRRELARRINGKRRKGEWIDIIEDGSVNVLDNWLAVAGGLHQVSIRSPSGLHQVSIRSSSGLHQVSISSSIRSPSARPSGLHQVSIRSSSGLHQLVVPSARPSGLHQLVHQVSISSWFHQVYITIRCVDRRAPCRRGVPSDSLMEFILTVRCYQCKLLPHCPQINPSVGVTSLTYQIVSRLSYRNVV</sequence>
<gene>
    <name evidence="2" type="ORF">G7K_1073-t1</name>
</gene>
<feature type="compositionally biased region" description="Polar residues" evidence="1">
    <location>
        <begin position="8"/>
        <end position="22"/>
    </location>
</feature>
<organism evidence="2 3">
    <name type="scientific">Saitoella complicata (strain BCRC 22490 / CBS 7301 / JCM 7358 / NBRC 10748 / NRRL Y-17804)</name>
    <dbReference type="NCBI Taxonomy" id="698492"/>
    <lineage>
        <taxon>Eukaryota</taxon>
        <taxon>Fungi</taxon>
        <taxon>Dikarya</taxon>
        <taxon>Ascomycota</taxon>
        <taxon>Taphrinomycotina</taxon>
        <taxon>Taphrinomycotina incertae sedis</taxon>
        <taxon>Saitoella</taxon>
    </lineage>
</organism>
<accession>A0A0E9NBT3</accession>